<dbReference type="InterPro" id="IPR034334">
    <property type="entry name" value="PGES2"/>
</dbReference>
<feature type="domain" description="Glutaredoxin" evidence="3">
    <location>
        <begin position="5"/>
        <end position="49"/>
    </location>
</feature>
<sequence>MASCQTCPFCSKVTAFLDSKSISYSVVNVDEPFEKNIRWSHYGQVPCVLARTKQGTYIELTNSSVIISILTAMLNDPGMSIEELAESYPKISYITERGLKKHGIVNKYDLMYKGKLPDGVTYDYIHEEFRWRDWADHQFIHMVYPNIYRTHSEALETYNWFAELGKWNDIYPRWITYLMVQSGAMYMFLISKRLKKVHNLSNDVRNDLYEVCNKWTNELNKLNSTFHGGKSPDLADLAVFGAINSFAGCQTFKDVMDNTKMKPWFIAMQENAEKNRGTIVFDAGFSL</sequence>
<keyword evidence="2" id="KW-0443">Lipid metabolism</keyword>
<protein>
    <submittedName>
        <fullName evidence="4">Prostaglandin E synthase 2</fullName>
    </submittedName>
</protein>
<dbReference type="Gene3D" id="1.20.1050.10">
    <property type="match status" value="1"/>
</dbReference>
<dbReference type="SFLD" id="SFLDG01203">
    <property type="entry name" value="Prostaglandin_E_synthase_like1"/>
    <property type="match status" value="1"/>
</dbReference>
<reference evidence="4" key="1">
    <citation type="submission" date="2022-07" db="EMBL/GenBank/DDBJ databases">
        <authorList>
            <person name="Trinca V."/>
            <person name="Uliana J.V.C."/>
            <person name="Torres T.T."/>
            <person name="Ward R.J."/>
            <person name="Monesi N."/>
        </authorList>
    </citation>
    <scope>NUCLEOTIDE SEQUENCE</scope>
    <source>
        <strain evidence="4">HSMRA1968</strain>
        <tissue evidence="4">Whole embryos</tissue>
    </source>
</reference>
<dbReference type="AlphaFoldDB" id="A0A9Q0NAA1"/>
<dbReference type="EMBL" id="WJQU01000001">
    <property type="protein sequence ID" value="KAJ6646682.1"/>
    <property type="molecule type" value="Genomic_DNA"/>
</dbReference>
<dbReference type="InterPro" id="IPR002109">
    <property type="entry name" value="Glutaredoxin"/>
</dbReference>
<evidence type="ECO:0000259" key="3">
    <source>
        <dbReference type="Pfam" id="PF00462"/>
    </source>
</evidence>
<organism evidence="4 5">
    <name type="scientific">Pseudolycoriella hygida</name>
    <dbReference type="NCBI Taxonomy" id="35572"/>
    <lineage>
        <taxon>Eukaryota</taxon>
        <taxon>Metazoa</taxon>
        <taxon>Ecdysozoa</taxon>
        <taxon>Arthropoda</taxon>
        <taxon>Hexapoda</taxon>
        <taxon>Insecta</taxon>
        <taxon>Pterygota</taxon>
        <taxon>Neoptera</taxon>
        <taxon>Endopterygota</taxon>
        <taxon>Diptera</taxon>
        <taxon>Nematocera</taxon>
        <taxon>Sciaroidea</taxon>
        <taxon>Sciaridae</taxon>
        <taxon>Pseudolycoriella</taxon>
    </lineage>
</organism>
<keyword evidence="5" id="KW-1185">Reference proteome</keyword>
<dbReference type="InterPro" id="IPR034335">
    <property type="entry name" value="PGES2_C"/>
</dbReference>
<dbReference type="PANTHER" id="PTHR12782">
    <property type="entry name" value="MICROSOMAL PROSTAGLANDIN E SYNTHASE-2"/>
    <property type="match status" value="1"/>
</dbReference>
<dbReference type="SFLD" id="SFLDG01182">
    <property type="entry name" value="Prostaglandin_E_synthase_like"/>
    <property type="match status" value="1"/>
</dbReference>
<evidence type="ECO:0000313" key="4">
    <source>
        <dbReference type="EMBL" id="KAJ6646682.1"/>
    </source>
</evidence>
<dbReference type="InterPro" id="IPR040079">
    <property type="entry name" value="Glutathione_S-Trfase"/>
</dbReference>
<dbReference type="InterPro" id="IPR036282">
    <property type="entry name" value="Glutathione-S-Trfase_C_sf"/>
</dbReference>
<evidence type="ECO:0000256" key="2">
    <source>
        <dbReference type="ARBA" id="ARBA00023098"/>
    </source>
</evidence>
<dbReference type="SFLD" id="SFLDS00019">
    <property type="entry name" value="Glutathione_Transferase_(cytos"/>
    <property type="match status" value="1"/>
</dbReference>
<proteinExistence type="inferred from homology"/>
<name>A0A9Q0NAA1_9DIPT</name>
<dbReference type="GO" id="GO:0005739">
    <property type="term" value="C:mitochondrion"/>
    <property type="evidence" value="ECO:0007669"/>
    <property type="project" value="TreeGrafter"/>
</dbReference>
<dbReference type="GO" id="GO:0006629">
    <property type="term" value="P:lipid metabolic process"/>
    <property type="evidence" value="ECO:0007669"/>
    <property type="project" value="UniProtKB-KW"/>
</dbReference>
<accession>A0A9Q0NAA1</accession>
<dbReference type="PANTHER" id="PTHR12782:SF5">
    <property type="entry name" value="PROSTAGLANDIN E SYNTHASE 2"/>
    <property type="match status" value="1"/>
</dbReference>
<gene>
    <name evidence="4" type="primary">ptges2</name>
    <name evidence="4" type="ORF">Bhyg_01895</name>
</gene>
<evidence type="ECO:0000313" key="5">
    <source>
        <dbReference type="Proteomes" id="UP001151699"/>
    </source>
</evidence>
<comment type="caution">
    <text evidence="4">The sequence shown here is derived from an EMBL/GenBank/DDBJ whole genome shotgun (WGS) entry which is preliminary data.</text>
</comment>
<dbReference type="CDD" id="cd03197">
    <property type="entry name" value="GST_C_mPGES2"/>
    <property type="match status" value="1"/>
</dbReference>
<comment type="similarity">
    <text evidence="1">Belongs to the GST superfamily.</text>
</comment>
<dbReference type="Gene3D" id="3.40.30.10">
    <property type="entry name" value="Glutaredoxin"/>
    <property type="match status" value="1"/>
</dbReference>
<dbReference type="Proteomes" id="UP001151699">
    <property type="component" value="Chromosome A"/>
</dbReference>
<evidence type="ECO:0000256" key="1">
    <source>
        <dbReference type="ARBA" id="ARBA00007409"/>
    </source>
</evidence>
<dbReference type="GO" id="GO:0050220">
    <property type="term" value="F:prostaglandin-E synthase activity"/>
    <property type="evidence" value="ECO:0007669"/>
    <property type="project" value="InterPro"/>
</dbReference>
<dbReference type="OrthoDB" id="423541at2759"/>
<dbReference type="PROSITE" id="PS51354">
    <property type="entry name" value="GLUTAREDOXIN_2"/>
    <property type="match status" value="1"/>
</dbReference>
<dbReference type="InterPro" id="IPR036249">
    <property type="entry name" value="Thioredoxin-like_sf"/>
</dbReference>
<dbReference type="SUPFAM" id="SSF52833">
    <property type="entry name" value="Thioredoxin-like"/>
    <property type="match status" value="1"/>
</dbReference>
<dbReference type="Pfam" id="PF00462">
    <property type="entry name" value="Glutaredoxin"/>
    <property type="match status" value="1"/>
</dbReference>
<dbReference type="SUPFAM" id="SSF47616">
    <property type="entry name" value="GST C-terminal domain-like"/>
    <property type="match status" value="1"/>
</dbReference>